<accession>A0ABV9M300</accession>
<feature type="domain" description="Glycosyltransferase subfamily 4-like N-terminal" evidence="2">
    <location>
        <begin position="11"/>
        <end position="151"/>
    </location>
</feature>
<dbReference type="InterPro" id="IPR001296">
    <property type="entry name" value="Glyco_trans_1"/>
</dbReference>
<evidence type="ECO:0000313" key="3">
    <source>
        <dbReference type="EMBL" id="MFC4710142.1"/>
    </source>
</evidence>
<reference evidence="4" key="1">
    <citation type="journal article" date="2019" name="Int. J. Syst. Evol. Microbiol.">
        <title>The Global Catalogue of Microorganisms (GCM) 10K type strain sequencing project: providing services to taxonomists for standard genome sequencing and annotation.</title>
        <authorList>
            <consortium name="The Broad Institute Genomics Platform"/>
            <consortium name="The Broad Institute Genome Sequencing Center for Infectious Disease"/>
            <person name="Wu L."/>
            <person name="Ma J."/>
        </authorList>
    </citation>
    <scope>NUCLEOTIDE SEQUENCE [LARGE SCALE GENOMIC DNA]</scope>
    <source>
        <strain evidence="4">CGMCC 1.19061</strain>
    </source>
</reference>
<dbReference type="PANTHER" id="PTHR45947">
    <property type="entry name" value="SULFOQUINOVOSYL TRANSFERASE SQD2"/>
    <property type="match status" value="1"/>
</dbReference>
<evidence type="ECO:0000313" key="4">
    <source>
        <dbReference type="Proteomes" id="UP001596026"/>
    </source>
</evidence>
<dbReference type="SUPFAM" id="SSF53756">
    <property type="entry name" value="UDP-Glycosyltransferase/glycogen phosphorylase"/>
    <property type="match status" value="1"/>
</dbReference>
<dbReference type="EMBL" id="JBHSGT010000040">
    <property type="protein sequence ID" value="MFC4710142.1"/>
    <property type="molecule type" value="Genomic_DNA"/>
</dbReference>
<keyword evidence="4" id="KW-1185">Reference proteome</keyword>
<dbReference type="Gene3D" id="3.40.50.2000">
    <property type="entry name" value="Glycogen Phosphorylase B"/>
    <property type="match status" value="2"/>
</dbReference>
<gene>
    <name evidence="3" type="ORF">ACFO3L_05815</name>
</gene>
<comment type="caution">
    <text evidence="3">The sequence shown here is derived from an EMBL/GenBank/DDBJ whole genome shotgun (WGS) entry which is preliminary data.</text>
</comment>
<evidence type="ECO:0000259" key="2">
    <source>
        <dbReference type="Pfam" id="PF13477"/>
    </source>
</evidence>
<protein>
    <submittedName>
        <fullName evidence="3">Glycosyltransferase family 4 protein</fullName>
    </submittedName>
</protein>
<dbReference type="InterPro" id="IPR050194">
    <property type="entry name" value="Glycosyltransferase_grp1"/>
</dbReference>
<proteinExistence type="predicted"/>
<dbReference type="Pfam" id="PF13477">
    <property type="entry name" value="Glyco_trans_4_2"/>
    <property type="match status" value="1"/>
</dbReference>
<feature type="domain" description="Glycosyl transferase family 1" evidence="1">
    <location>
        <begin position="182"/>
        <end position="342"/>
    </location>
</feature>
<sequence length="366" mass="41541">MKFILISPKNRTVYNFRGDLIKEIQAKGYDVIVTGPNDEGIKHIQELGVRFEKIKLDKTGINIIADLQYTIKLLRFFKSEKPDAILSYTIKPVIYGSIAAKLAGIKNINSMITGVGYVFTAETFKAKIIRFFASLLYKLGLNSSTNVIFQNSDDMKEFIDRGLIKEKKCRLVSGSGVNMENFKPTLYPDNITFFMLSRVLYSKGIREYLEAAKKVKIKYPNVTFMLLGAVENMQDSMSMTELKPYIEKGIIEYFGETNDVSKYYAKASVFVLPSYREGTPRTVLEAMAMARPIITTNAPGCRGTVNEGENGFLVPIKDINLLAEKMEWFIKNPEMVVEMGKASLNLCQTRFNVDKVNHDMIKYMNL</sequence>
<dbReference type="InterPro" id="IPR028098">
    <property type="entry name" value="Glyco_trans_4-like_N"/>
</dbReference>
<evidence type="ECO:0000259" key="1">
    <source>
        <dbReference type="Pfam" id="PF00534"/>
    </source>
</evidence>
<dbReference type="Proteomes" id="UP001596026">
    <property type="component" value="Unassembled WGS sequence"/>
</dbReference>
<organism evidence="3 4">
    <name type="scientific">Enterococcus eurekensis</name>
    <dbReference type="NCBI Taxonomy" id="1159753"/>
    <lineage>
        <taxon>Bacteria</taxon>
        <taxon>Bacillati</taxon>
        <taxon>Bacillota</taxon>
        <taxon>Bacilli</taxon>
        <taxon>Lactobacillales</taxon>
        <taxon>Enterococcaceae</taxon>
        <taxon>Enterococcus</taxon>
    </lineage>
</organism>
<dbReference type="PANTHER" id="PTHR45947:SF3">
    <property type="entry name" value="SULFOQUINOVOSYL TRANSFERASE SQD2"/>
    <property type="match status" value="1"/>
</dbReference>
<dbReference type="RefSeq" id="WP_379964780.1">
    <property type="nucleotide sequence ID" value="NZ_JBHSGT010000040.1"/>
</dbReference>
<dbReference type="Pfam" id="PF00534">
    <property type="entry name" value="Glycos_transf_1"/>
    <property type="match status" value="1"/>
</dbReference>
<name>A0ABV9M300_9ENTE</name>
<dbReference type="CDD" id="cd03808">
    <property type="entry name" value="GT4_CapM-like"/>
    <property type="match status" value="1"/>
</dbReference>